<feature type="region of interest" description="Disordered" evidence="1">
    <location>
        <begin position="1"/>
        <end position="104"/>
    </location>
</feature>
<feature type="compositionally biased region" description="Acidic residues" evidence="1">
    <location>
        <begin position="1"/>
        <end position="10"/>
    </location>
</feature>
<keyword evidence="3" id="KW-1185">Reference proteome</keyword>
<feature type="compositionally biased region" description="Basic and acidic residues" evidence="1">
    <location>
        <begin position="90"/>
        <end position="99"/>
    </location>
</feature>
<comment type="caution">
    <text evidence="2">The sequence shown here is derived from an EMBL/GenBank/DDBJ whole genome shotgun (WGS) entry which is preliminary data.</text>
</comment>
<gene>
    <name evidence="2" type="ORF">LECACI_7A003867</name>
</gene>
<dbReference type="AlphaFoldDB" id="A0AAI8YXM8"/>
<evidence type="ECO:0000256" key="1">
    <source>
        <dbReference type="SAM" id="MobiDB-lite"/>
    </source>
</evidence>
<organism evidence="2 3">
    <name type="scientific">Lecanosticta acicola</name>
    <dbReference type="NCBI Taxonomy" id="111012"/>
    <lineage>
        <taxon>Eukaryota</taxon>
        <taxon>Fungi</taxon>
        <taxon>Dikarya</taxon>
        <taxon>Ascomycota</taxon>
        <taxon>Pezizomycotina</taxon>
        <taxon>Dothideomycetes</taxon>
        <taxon>Dothideomycetidae</taxon>
        <taxon>Mycosphaerellales</taxon>
        <taxon>Mycosphaerellaceae</taxon>
        <taxon>Lecanosticta</taxon>
    </lineage>
</organism>
<feature type="compositionally biased region" description="Low complexity" evidence="1">
    <location>
        <begin position="78"/>
        <end position="89"/>
    </location>
</feature>
<name>A0AAI8YXM8_9PEZI</name>
<feature type="region of interest" description="Disordered" evidence="1">
    <location>
        <begin position="365"/>
        <end position="397"/>
    </location>
</feature>
<evidence type="ECO:0000313" key="2">
    <source>
        <dbReference type="EMBL" id="CAK3986521.1"/>
    </source>
</evidence>
<evidence type="ECO:0000313" key="3">
    <source>
        <dbReference type="Proteomes" id="UP001296104"/>
    </source>
</evidence>
<reference evidence="2" key="1">
    <citation type="submission" date="2023-11" db="EMBL/GenBank/DDBJ databases">
        <authorList>
            <person name="Alioto T."/>
            <person name="Alioto T."/>
            <person name="Gomez Garrido J."/>
        </authorList>
    </citation>
    <scope>NUCLEOTIDE SEQUENCE</scope>
</reference>
<feature type="compositionally biased region" description="Low complexity" evidence="1">
    <location>
        <begin position="381"/>
        <end position="393"/>
    </location>
</feature>
<sequence>MDDYYGDDAWDYGRQRRRPSPHQMRSDYRNGLLDPGFAASGLYRSRSQGHGPAPTINVYNRMYQDQEGSPRPPPYPPSSSSQRASPRASPDGRGRRRFGDTLSASLSDELAGMALEHRLLSQSRGRSDASGFDRPPPGMAEWQLAQREAEIREASRERAWRDKVKVEALEAELKKEREDEASRGRERRWKEKYKLDELEREMKREKEEEAAKEREKRLIAEHERKTRDAEEKKKADEKRAVEEWERRQREAKEKAAEEERRIKEKMEREKKEAREKEEAAYREFKEKERKDKEEKEARYNDFLREQKEREEKKKQEAKAAEEKFQAEMRKRLQNLGYSERTIEIMIDEEKTKKFRESMASNNQHEAHGVVGGGHRSRSSGHRSTTTTTTTTTTNPLGVGFRAHKAPVYPKIHRNFIALETLKYYGLPWEYDRTNPEYIIILRDMDSKETDLLFEHTKRLNSGRLLIEGAKRKEPRLAMYRRRSRSGAPREVGVLRWG</sequence>
<dbReference type="Proteomes" id="UP001296104">
    <property type="component" value="Unassembled WGS sequence"/>
</dbReference>
<accession>A0AAI8YXM8</accession>
<protein>
    <submittedName>
        <fullName evidence="2">Uncharacterized protein</fullName>
    </submittedName>
</protein>
<feature type="region of interest" description="Disordered" evidence="1">
    <location>
        <begin position="200"/>
        <end position="300"/>
    </location>
</feature>
<feature type="region of interest" description="Disordered" evidence="1">
    <location>
        <begin position="119"/>
        <end position="140"/>
    </location>
</feature>
<proteinExistence type="predicted"/>
<dbReference type="EMBL" id="CAVMBE010000019">
    <property type="protein sequence ID" value="CAK3986521.1"/>
    <property type="molecule type" value="Genomic_DNA"/>
</dbReference>